<protein>
    <submittedName>
        <fullName evidence="1">Uncharacterized protein</fullName>
    </submittedName>
</protein>
<gene>
    <name evidence="1" type="ORF">SDC9_87286</name>
</gene>
<evidence type="ECO:0000313" key="1">
    <source>
        <dbReference type="EMBL" id="MPM40642.1"/>
    </source>
</evidence>
<organism evidence="1">
    <name type="scientific">bioreactor metagenome</name>
    <dbReference type="NCBI Taxonomy" id="1076179"/>
    <lineage>
        <taxon>unclassified sequences</taxon>
        <taxon>metagenomes</taxon>
        <taxon>ecological metagenomes</taxon>
    </lineage>
</organism>
<sequence>MWESRLYCGSEKPKGGWVSYGYPVREPIGQVQEVFSSAVPLTMVTVIAGTALDVAMTLCGQHFEVQIESSRFAGDMDGVEVQQ</sequence>
<proteinExistence type="predicted"/>
<dbReference type="EMBL" id="VSSQ01009075">
    <property type="protein sequence ID" value="MPM40642.1"/>
    <property type="molecule type" value="Genomic_DNA"/>
</dbReference>
<comment type="caution">
    <text evidence="1">The sequence shown here is derived from an EMBL/GenBank/DDBJ whole genome shotgun (WGS) entry which is preliminary data.</text>
</comment>
<reference evidence="1" key="1">
    <citation type="submission" date="2019-08" db="EMBL/GenBank/DDBJ databases">
        <authorList>
            <person name="Kucharzyk K."/>
            <person name="Murdoch R.W."/>
            <person name="Higgins S."/>
            <person name="Loffler F."/>
        </authorList>
    </citation>
    <scope>NUCLEOTIDE SEQUENCE</scope>
</reference>
<dbReference type="AlphaFoldDB" id="A0A644ZIC4"/>
<accession>A0A644ZIC4</accession>
<name>A0A644ZIC4_9ZZZZ</name>